<dbReference type="AlphaFoldDB" id="A0A1C7NNR5"/>
<dbReference type="OrthoDB" id="2213666at2759"/>
<feature type="transmembrane region" description="Helical" evidence="1">
    <location>
        <begin position="100"/>
        <end position="124"/>
    </location>
</feature>
<keyword evidence="1" id="KW-0472">Membrane</keyword>
<reference evidence="2 3" key="1">
    <citation type="submission" date="2016-03" db="EMBL/GenBank/DDBJ databases">
        <title>Choanephora cucurbitarum.</title>
        <authorList>
            <person name="Min B."/>
            <person name="Park H."/>
            <person name="Park J.-H."/>
            <person name="Shin H.-D."/>
            <person name="Choi I.-G."/>
        </authorList>
    </citation>
    <scope>NUCLEOTIDE SEQUENCE [LARGE SCALE GENOMIC DNA]</scope>
    <source>
        <strain evidence="2 3">KUS-F28377</strain>
    </source>
</reference>
<keyword evidence="1" id="KW-0812">Transmembrane</keyword>
<comment type="caution">
    <text evidence="2">The sequence shown here is derived from an EMBL/GenBank/DDBJ whole genome shotgun (WGS) entry which is preliminary data.</text>
</comment>
<evidence type="ECO:0000313" key="2">
    <source>
        <dbReference type="EMBL" id="OBZ90762.1"/>
    </source>
</evidence>
<dbReference type="Proteomes" id="UP000093000">
    <property type="component" value="Unassembled WGS sequence"/>
</dbReference>
<dbReference type="EMBL" id="LUGH01000034">
    <property type="protein sequence ID" value="OBZ90762.1"/>
    <property type="molecule type" value="Genomic_DNA"/>
</dbReference>
<keyword evidence="3" id="KW-1185">Reference proteome</keyword>
<accession>A0A1C7NNR5</accession>
<feature type="transmembrane region" description="Helical" evidence="1">
    <location>
        <begin position="67"/>
        <end position="88"/>
    </location>
</feature>
<feature type="transmembrane region" description="Helical" evidence="1">
    <location>
        <begin position="136"/>
        <end position="156"/>
    </location>
</feature>
<gene>
    <name evidence="2" type="ORF">A0J61_01170</name>
</gene>
<name>A0A1C7NNR5_9FUNG</name>
<keyword evidence="1" id="KW-1133">Transmembrane helix</keyword>
<protein>
    <submittedName>
        <fullName evidence="2">Uncharacterized protein</fullName>
    </submittedName>
</protein>
<evidence type="ECO:0000313" key="3">
    <source>
        <dbReference type="Proteomes" id="UP000093000"/>
    </source>
</evidence>
<feature type="transmembrane region" description="Helical" evidence="1">
    <location>
        <begin position="177"/>
        <end position="201"/>
    </location>
</feature>
<feature type="transmembrane region" description="Helical" evidence="1">
    <location>
        <begin position="6"/>
        <end position="24"/>
    </location>
</feature>
<feature type="transmembrane region" description="Helical" evidence="1">
    <location>
        <begin position="36"/>
        <end position="55"/>
    </location>
</feature>
<sequence>MIPTNEILYLTSVAFEVFVTLTIAWKTFAQPKKVRYVLLIFCILTLPSAFVNVATEMERVPDHWNSFCYLVSTCILLLLHFWLNLDIGRRLRTEGIQWRNVYMIITITSLVATIGCLLGQIIILLVNHEMYPRRPLFIAGVCLAIACDSGIFVYSFSTLIHLRDQRHHQGQSRATALGVWFLSIQAIWYLLFGALYIWFFFQDWSKLSVMLAFDYIMRSLLCLMFAWPPPDCIIEFMSERLFNTETYQATFKDNTIPIDTLSASKTAISYGHQQQKDAKQLGFEGCTNDDDLEEGRPDIFFSSNIAIVSPDKP</sequence>
<evidence type="ECO:0000256" key="1">
    <source>
        <dbReference type="SAM" id="Phobius"/>
    </source>
</evidence>
<proteinExistence type="predicted"/>
<organism evidence="2 3">
    <name type="scientific">Choanephora cucurbitarum</name>
    <dbReference type="NCBI Taxonomy" id="101091"/>
    <lineage>
        <taxon>Eukaryota</taxon>
        <taxon>Fungi</taxon>
        <taxon>Fungi incertae sedis</taxon>
        <taxon>Mucoromycota</taxon>
        <taxon>Mucoromycotina</taxon>
        <taxon>Mucoromycetes</taxon>
        <taxon>Mucorales</taxon>
        <taxon>Mucorineae</taxon>
        <taxon>Choanephoraceae</taxon>
        <taxon>Choanephoroideae</taxon>
        <taxon>Choanephora</taxon>
    </lineage>
</organism>
<dbReference type="InParanoid" id="A0A1C7NNR5"/>